<evidence type="ECO:0000256" key="10">
    <source>
        <dbReference type="SAM" id="Phobius"/>
    </source>
</evidence>
<dbReference type="PANTHER" id="PTHR32196">
    <property type="entry name" value="ABC TRANSPORTER PERMEASE PROTEIN YPHD-RELATED-RELATED"/>
    <property type="match status" value="1"/>
</dbReference>
<evidence type="ECO:0000256" key="4">
    <source>
        <dbReference type="ARBA" id="ARBA00022519"/>
    </source>
</evidence>
<dbReference type="RefSeq" id="WP_183338365.1">
    <property type="nucleotide sequence ID" value="NZ_JACHNU010000001.1"/>
</dbReference>
<evidence type="ECO:0000256" key="3">
    <source>
        <dbReference type="ARBA" id="ARBA00022475"/>
    </source>
</evidence>
<dbReference type="Proteomes" id="UP000585272">
    <property type="component" value="Unassembled WGS sequence"/>
</dbReference>
<feature type="transmembrane region" description="Helical" evidence="10">
    <location>
        <begin position="236"/>
        <end position="257"/>
    </location>
</feature>
<keyword evidence="5 10" id="KW-0812">Transmembrane</keyword>
<dbReference type="GO" id="GO:0022857">
    <property type="term" value="F:transmembrane transporter activity"/>
    <property type="evidence" value="ECO:0007669"/>
    <property type="project" value="InterPro"/>
</dbReference>
<dbReference type="EMBL" id="JACHNU010000001">
    <property type="protein sequence ID" value="MBB4660767.1"/>
    <property type="molecule type" value="Genomic_DNA"/>
</dbReference>
<dbReference type="Pfam" id="PF02653">
    <property type="entry name" value="BPD_transp_2"/>
    <property type="match status" value="1"/>
</dbReference>
<organism evidence="11 12">
    <name type="scientific">Conexibacter arvalis</name>
    <dbReference type="NCBI Taxonomy" id="912552"/>
    <lineage>
        <taxon>Bacteria</taxon>
        <taxon>Bacillati</taxon>
        <taxon>Actinomycetota</taxon>
        <taxon>Thermoleophilia</taxon>
        <taxon>Solirubrobacterales</taxon>
        <taxon>Conexibacteraceae</taxon>
        <taxon>Conexibacter</taxon>
    </lineage>
</organism>
<evidence type="ECO:0000313" key="11">
    <source>
        <dbReference type="EMBL" id="MBB4660767.1"/>
    </source>
</evidence>
<keyword evidence="12" id="KW-1185">Reference proteome</keyword>
<evidence type="ECO:0000256" key="2">
    <source>
        <dbReference type="ARBA" id="ARBA00022448"/>
    </source>
</evidence>
<feature type="transmembrane region" description="Helical" evidence="10">
    <location>
        <begin position="68"/>
        <end position="87"/>
    </location>
</feature>
<evidence type="ECO:0000256" key="8">
    <source>
        <dbReference type="ARBA" id="ARBA00039381"/>
    </source>
</evidence>
<sequence>MNGTTEADPMEAAGAPAARSGEARSGRSGFGHTVEALTLALVTVALCVFFGVWGETSATFPTTANMEALLANQAVLGVATLAILVPLVCNQYDLSVGANLGLSAVLAAKVLSEGAPLPAAIAVALAVGALGGLVNGLVVTRGRVNAVVVTLGTALVMTGAVNGITGGQAIIQGIPSDLISFGSSQTLGVPNLFLVLVVLALLAWRVLEHMPIGRYLYALGSNEEAARLVGLRPQRLVLMSFVTAGLLAGAAGMLMVARTGGASPRVGETYTMPAFAAAFLSAAAIRPGRFNVFGAIVAIIFLAVLKSGLNLAGVQPYVSDIVNGVALVAGVALAAYLGRRRLRAARGS</sequence>
<dbReference type="InterPro" id="IPR001851">
    <property type="entry name" value="ABC_transp_permease"/>
</dbReference>
<evidence type="ECO:0000256" key="6">
    <source>
        <dbReference type="ARBA" id="ARBA00022989"/>
    </source>
</evidence>
<reference evidence="11 12" key="1">
    <citation type="submission" date="2020-08" db="EMBL/GenBank/DDBJ databases">
        <title>Genomic Encyclopedia of Archaeal and Bacterial Type Strains, Phase II (KMG-II): from individual species to whole genera.</title>
        <authorList>
            <person name="Goeker M."/>
        </authorList>
    </citation>
    <scope>NUCLEOTIDE SEQUENCE [LARGE SCALE GENOMIC DNA]</scope>
    <source>
        <strain evidence="11 12">DSM 23288</strain>
    </source>
</reference>
<proteinExistence type="predicted"/>
<feature type="transmembrane region" description="Helical" evidence="10">
    <location>
        <begin position="321"/>
        <end position="338"/>
    </location>
</feature>
<dbReference type="GO" id="GO:0005886">
    <property type="term" value="C:plasma membrane"/>
    <property type="evidence" value="ECO:0007669"/>
    <property type="project" value="UniProtKB-SubCell"/>
</dbReference>
<feature type="transmembrane region" description="Helical" evidence="10">
    <location>
        <begin position="191"/>
        <end position="207"/>
    </location>
</feature>
<feature type="region of interest" description="Disordered" evidence="9">
    <location>
        <begin position="1"/>
        <end position="26"/>
    </location>
</feature>
<accession>A0A840I7D1</accession>
<comment type="subcellular location">
    <subcellularLocation>
        <location evidence="1">Cell membrane</location>
        <topology evidence="1">Multi-pass membrane protein</topology>
    </subcellularLocation>
</comment>
<evidence type="ECO:0000313" key="12">
    <source>
        <dbReference type="Proteomes" id="UP000585272"/>
    </source>
</evidence>
<keyword evidence="6 10" id="KW-1133">Transmembrane helix</keyword>
<keyword evidence="2" id="KW-0813">Transport</keyword>
<keyword evidence="4" id="KW-0997">Cell inner membrane</keyword>
<feature type="transmembrane region" description="Helical" evidence="10">
    <location>
        <begin position="146"/>
        <end position="171"/>
    </location>
</feature>
<comment type="caution">
    <text evidence="11">The sequence shown here is derived from an EMBL/GenBank/DDBJ whole genome shotgun (WGS) entry which is preliminary data.</text>
</comment>
<evidence type="ECO:0000256" key="7">
    <source>
        <dbReference type="ARBA" id="ARBA00023136"/>
    </source>
</evidence>
<protein>
    <recommendedName>
        <fullName evidence="8">Autoinducer 2 import system permease protein LsrD</fullName>
    </recommendedName>
</protein>
<keyword evidence="7 10" id="KW-0472">Membrane</keyword>
<feature type="transmembrane region" description="Helical" evidence="10">
    <location>
        <begin position="292"/>
        <end position="309"/>
    </location>
</feature>
<feature type="transmembrane region" description="Helical" evidence="10">
    <location>
        <begin position="269"/>
        <end position="285"/>
    </location>
</feature>
<name>A0A840I7D1_9ACTN</name>
<dbReference type="PANTHER" id="PTHR32196:SF71">
    <property type="entry name" value="AUTOINDUCER 2 IMPORT SYSTEM PERMEASE PROTEIN LSRD"/>
    <property type="match status" value="1"/>
</dbReference>
<feature type="transmembrane region" description="Helical" evidence="10">
    <location>
        <begin position="117"/>
        <end position="139"/>
    </location>
</feature>
<evidence type="ECO:0000256" key="5">
    <source>
        <dbReference type="ARBA" id="ARBA00022692"/>
    </source>
</evidence>
<evidence type="ECO:0000256" key="9">
    <source>
        <dbReference type="SAM" id="MobiDB-lite"/>
    </source>
</evidence>
<keyword evidence="3" id="KW-1003">Cell membrane</keyword>
<dbReference type="CDD" id="cd06579">
    <property type="entry name" value="TM_PBP1_transp_AraH_like"/>
    <property type="match status" value="1"/>
</dbReference>
<feature type="transmembrane region" description="Helical" evidence="10">
    <location>
        <begin position="34"/>
        <end position="53"/>
    </location>
</feature>
<evidence type="ECO:0000256" key="1">
    <source>
        <dbReference type="ARBA" id="ARBA00004651"/>
    </source>
</evidence>
<dbReference type="AlphaFoldDB" id="A0A840I7D1"/>
<gene>
    <name evidence="11" type="ORF">BDZ31_000340</name>
</gene>